<dbReference type="Proteomes" id="UP000297703">
    <property type="component" value="Unassembled WGS sequence"/>
</dbReference>
<keyword evidence="1" id="KW-0378">Hydrolase</keyword>
<dbReference type="AlphaFoldDB" id="A0A4D9ET95"/>
<name>A0A4D9ET95_9SAUR</name>
<sequence>MLPHDSALVMVAEMQLDGLLFQGCCCFVMEKQADSSCAGWMVSLQLVFSYQIGSASKALLSRAYVLEKTHGAGKQHYNIW</sequence>
<comment type="caution">
    <text evidence="1">The sequence shown here is derived from an EMBL/GenBank/DDBJ whole genome shotgun (WGS) entry which is preliminary data.</text>
</comment>
<reference evidence="1 2" key="1">
    <citation type="submission" date="2019-04" db="EMBL/GenBank/DDBJ databases">
        <title>Draft genome of the big-headed turtle Platysternon megacephalum.</title>
        <authorList>
            <person name="Gong S."/>
        </authorList>
    </citation>
    <scope>NUCLEOTIDE SEQUENCE [LARGE SCALE GENOMIC DNA]</scope>
    <source>
        <strain evidence="1">DO16091913</strain>
        <tissue evidence="1">Muscle</tissue>
    </source>
</reference>
<keyword evidence="1" id="KW-0238">DNA-binding</keyword>
<dbReference type="GO" id="GO:0004386">
    <property type="term" value="F:helicase activity"/>
    <property type="evidence" value="ECO:0007669"/>
    <property type="project" value="UniProtKB-KW"/>
</dbReference>
<dbReference type="GO" id="GO:0003677">
    <property type="term" value="F:DNA binding"/>
    <property type="evidence" value="ECO:0007669"/>
    <property type="project" value="UniProtKB-KW"/>
</dbReference>
<gene>
    <name evidence="1" type="ORF">DR999_PMT02548</name>
</gene>
<keyword evidence="1" id="KW-0067">ATP-binding</keyword>
<accession>A0A4D9ET95</accession>
<keyword evidence="1" id="KW-0547">Nucleotide-binding</keyword>
<keyword evidence="1" id="KW-0347">Helicase</keyword>
<dbReference type="EMBL" id="QXTE01000013">
    <property type="protein sequence ID" value="TFK14107.1"/>
    <property type="molecule type" value="Genomic_DNA"/>
</dbReference>
<evidence type="ECO:0000313" key="2">
    <source>
        <dbReference type="Proteomes" id="UP000297703"/>
    </source>
</evidence>
<protein>
    <submittedName>
        <fullName evidence="1">Chromodomain-helicase-DNA-binding protein 5</fullName>
    </submittedName>
</protein>
<keyword evidence="2" id="KW-1185">Reference proteome</keyword>
<proteinExistence type="predicted"/>
<evidence type="ECO:0000313" key="1">
    <source>
        <dbReference type="EMBL" id="TFK14107.1"/>
    </source>
</evidence>
<reference evidence="1 2" key="2">
    <citation type="submission" date="2019-04" db="EMBL/GenBank/DDBJ databases">
        <title>The genome sequence of big-headed turtle.</title>
        <authorList>
            <person name="Gong S."/>
        </authorList>
    </citation>
    <scope>NUCLEOTIDE SEQUENCE [LARGE SCALE GENOMIC DNA]</scope>
    <source>
        <strain evidence="1">DO16091913</strain>
        <tissue evidence="1">Muscle</tissue>
    </source>
</reference>
<organism evidence="1 2">
    <name type="scientific">Platysternon megacephalum</name>
    <name type="common">big-headed turtle</name>
    <dbReference type="NCBI Taxonomy" id="55544"/>
    <lineage>
        <taxon>Eukaryota</taxon>
        <taxon>Metazoa</taxon>
        <taxon>Chordata</taxon>
        <taxon>Craniata</taxon>
        <taxon>Vertebrata</taxon>
        <taxon>Euteleostomi</taxon>
        <taxon>Archelosauria</taxon>
        <taxon>Testudinata</taxon>
        <taxon>Testudines</taxon>
        <taxon>Cryptodira</taxon>
        <taxon>Durocryptodira</taxon>
        <taxon>Testudinoidea</taxon>
        <taxon>Platysternidae</taxon>
        <taxon>Platysternon</taxon>
    </lineage>
</organism>